<evidence type="ECO:0000256" key="1">
    <source>
        <dbReference type="ARBA" id="ARBA00004123"/>
    </source>
</evidence>
<keyword evidence="5" id="KW-0677">Repeat</keyword>
<dbReference type="AlphaFoldDB" id="A0A3Q7TV22"/>
<protein>
    <recommendedName>
        <fullName evidence="10">DDB1- and CUL4-associated factor 6</fullName>
    </recommendedName>
    <alternativeName>
        <fullName evidence="12">IQ motif and WD repeat-containing protein 1</fullName>
    </alternativeName>
    <alternativeName>
        <fullName evidence="11">Nuclear receptor interaction protein</fullName>
    </alternativeName>
</protein>
<dbReference type="GeneID" id="112923496"/>
<feature type="compositionally biased region" description="Polar residues" evidence="13">
    <location>
        <begin position="507"/>
        <end position="523"/>
    </location>
</feature>
<feature type="compositionally biased region" description="Low complexity" evidence="13">
    <location>
        <begin position="412"/>
        <end position="440"/>
    </location>
</feature>
<feature type="compositionally biased region" description="Polar residues" evidence="13">
    <location>
        <begin position="670"/>
        <end position="694"/>
    </location>
</feature>
<evidence type="ECO:0000256" key="7">
    <source>
        <dbReference type="ARBA" id="ARBA00023242"/>
    </source>
</evidence>
<feature type="compositionally biased region" description="Low complexity" evidence="13">
    <location>
        <begin position="562"/>
        <end position="573"/>
    </location>
</feature>
<evidence type="ECO:0000256" key="11">
    <source>
        <dbReference type="ARBA" id="ARBA00075154"/>
    </source>
</evidence>
<feature type="region of interest" description="Disordered" evidence="13">
    <location>
        <begin position="562"/>
        <end position="735"/>
    </location>
</feature>
<organism evidence="14 15">
    <name type="scientific">Vulpes vulpes</name>
    <name type="common">Red fox</name>
    <dbReference type="NCBI Taxonomy" id="9627"/>
    <lineage>
        <taxon>Eukaryota</taxon>
        <taxon>Metazoa</taxon>
        <taxon>Chordata</taxon>
        <taxon>Craniata</taxon>
        <taxon>Vertebrata</taxon>
        <taxon>Euteleostomi</taxon>
        <taxon>Mammalia</taxon>
        <taxon>Eutheria</taxon>
        <taxon>Laurasiatheria</taxon>
        <taxon>Carnivora</taxon>
        <taxon>Caniformia</taxon>
        <taxon>Canidae</taxon>
        <taxon>Vulpes</taxon>
    </lineage>
</organism>
<comment type="subcellular location">
    <subcellularLocation>
        <location evidence="1">Nucleus</location>
    </subcellularLocation>
</comment>
<evidence type="ECO:0000256" key="2">
    <source>
        <dbReference type="ARBA" id="ARBA00004906"/>
    </source>
</evidence>
<evidence type="ECO:0000256" key="8">
    <source>
        <dbReference type="ARBA" id="ARBA00055060"/>
    </source>
</evidence>
<name>A0A3Q7TV22_VULVU</name>
<evidence type="ECO:0000256" key="6">
    <source>
        <dbReference type="ARBA" id="ARBA00022786"/>
    </source>
</evidence>
<dbReference type="InterPro" id="IPR036322">
    <property type="entry name" value="WD40_repeat_dom_sf"/>
</dbReference>
<feature type="region of interest" description="Disordered" evidence="13">
    <location>
        <begin position="489"/>
        <end position="548"/>
    </location>
</feature>
<dbReference type="InterPro" id="IPR015943">
    <property type="entry name" value="WD40/YVTN_repeat-like_dom_sf"/>
</dbReference>
<dbReference type="InterPro" id="IPR045151">
    <property type="entry name" value="DCAF8"/>
</dbReference>
<dbReference type="FunFam" id="2.130.10.10:FF:000045">
    <property type="entry name" value="DDB1- and CUL4-associated factor 6 isoform X2"/>
    <property type="match status" value="1"/>
</dbReference>
<accession>A0A3Q7TV22</accession>
<evidence type="ECO:0000256" key="13">
    <source>
        <dbReference type="SAM" id="MobiDB-lite"/>
    </source>
</evidence>
<proteinExistence type="predicted"/>
<dbReference type="FunFam" id="2.130.10.10:FF:000078">
    <property type="entry name" value="DDB1- and CUL4-associated factor 6 isoform X1"/>
    <property type="match status" value="1"/>
</dbReference>
<sequence>MSRGGSCPHLLWDVRKRSLGLEDPSRLRSRYLGRREFIQRLKLEATLNVHDGCVNTICWNETGEYILSGSDDTKLVISNPYSRKVLTTIRSGHRANIFSAKFLPCTNDKQIVSCSGDGVIFYTNVEQDAETNRQCQFTCHYGTTYEIMTVPNDPYTFLSCGEDGTVRWFDTRIKTSCTKEDCKDDILINCRRAATSVAICPPIPYYLAVGCSDSSVRIYDRRMLGTRATGNYAGRGTTGMVARFIPSHLNNKSCRVTSLCYSEDGQEILVSYSSDYIYLFDPKDDTARELKTPSAEERREELRQPPVKRLRLRGDWSDTGPRARPESERERDGEQSPNVSLMQRMSDMLSRWFEEASEVAQSNRGRGRSRPRGGTSQSDVSALPAVPSSTDLEVGESAMEVDPSAEQSLQPSTSSAMSAQAHSTSSSTESPHSTSLLSSPDNEQRQSVEASGRHTHHQSEFLRGPEIALLRKRLQQLRLKRAEQQRQQELAACTQQQPSTSDSPSSVVNKQLGSMSLDEQQDNNNEKLSPKPGTGEPVLSLHYSTEGTTTSTIKLNFTDEWSSTASSSRGNGSHCKSEGQEGPLAPQSSVQPPGDSDTTLEESSEDVTTYQEGTSAENTIENRIDTAQSDKFTSEPLDSSSGERNDFNLDSSCEVPEESTSSEQGKEPGTSDQPSTEGATSQNTTNPEPQSQTEAIGPLANEETLARDSALQDTDDSDDDPVLIPGARYRAGPGDRRSAVARIQEFFRRRKERKEMEELDTLNIRRPLVKMVYKGHRNSRTMIKEANFWGANFVMSGSDCGHIFIWDRHTAEHLMLLEADNHVVNCLQPHPFDPILASSGIDYDIKIWSPLEESRIFNRKLADEVITRNELMLEETRNTITVPASFMLRMLASLNHIRADRLEGDRSEGSGQENENEDEE</sequence>
<comment type="pathway">
    <text evidence="2">Protein modification; protein ubiquitination.</text>
</comment>
<evidence type="ECO:0000256" key="4">
    <source>
        <dbReference type="ARBA" id="ARBA00022574"/>
    </source>
</evidence>
<dbReference type="RefSeq" id="XP_025859135.1">
    <property type="nucleotide sequence ID" value="XM_026003350.2"/>
</dbReference>
<comment type="subunit">
    <text evidence="9">Interacts with the nuclear receptors NR3C1 and AR in the presence of ligand. Interacts with DDB1, CUL4A and CUL4B.</text>
</comment>
<feature type="compositionally biased region" description="Low complexity" evidence="13">
    <location>
        <begin position="489"/>
        <end position="506"/>
    </location>
</feature>
<evidence type="ECO:0000256" key="5">
    <source>
        <dbReference type="ARBA" id="ARBA00022737"/>
    </source>
</evidence>
<dbReference type="GO" id="GO:0045944">
    <property type="term" value="P:positive regulation of transcription by RNA polymerase II"/>
    <property type="evidence" value="ECO:0007669"/>
    <property type="project" value="TreeGrafter"/>
</dbReference>
<keyword evidence="6" id="KW-0833">Ubl conjugation pathway</keyword>
<keyword evidence="4" id="KW-0853">WD repeat</keyword>
<feature type="compositionally biased region" description="Basic and acidic residues" evidence="13">
    <location>
        <begin position="288"/>
        <end position="303"/>
    </location>
</feature>
<evidence type="ECO:0000313" key="15">
    <source>
        <dbReference type="RefSeq" id="XP_025859135.1"/>
    </source>
</evidence>
<dbReference type="GO" id="GO:0005634">
    <property type="term" value="C:nucleus"/>
    <property type="evidence" value="ECO:0007669"/>
    <property type="project" value="UniProtKB-SubCell"/>
</dbReference>
<dbReference type="Gene3D" id="2.130.10.10">
    <property type="entry name" value="YVTN repeat-like/Quinoprotein amine dehydrogenase"/>
    <property type="match status" value="2"/>
</dbReference>
<reference key="1">
    <citation type="submission" date="2019-01" db="UniProtKB">
        <authorList>
            <consortium name="RefSeq"/>
        </authorList>
    </citation>
    <scope>IDENTIFICATION</scope>
</reference>
<dbReference type="SMART" id="SM00320">
    <property type="entry name" value="WD40"/>
    <property type="match status" value="7"/>
</dbReference>
<dbReference type="GO" id="GO:0005737">
    <property type="term" value="C:cytoplasm"/>
    <property type="evidence" value="ECO:0007669"/>
    <property type="project" value="TreeGrafter"/>
</dbReference>
<feature type="region of interest" description="Disordered" evidence="13">
    <location>
        <begin position="355"/>
        <end position="464"/>
    </location>
</feature>
<comment type="function">
    <text evidence="8">Ligand-dependent coactivator of nuclear receptors. Enhance transcriptional activity of the nuclear receptors NR3C1 and AR. May function as a substrate receptor for CUL4-DDB1 E3 ubiquitin-protein ligase complex.</text>
</comment>
<keyword evidence="14" id="KW-1185">Reference proteome</keyword>
<dbReference type="PANTHER" id="PTHR15574:SF39">
    <property type="entry name" value="DDB1- AND CUL4-ASSOCIATED FACTOR 6"/>
    <property type="match status" value="1"/>
</dbReference>
<dbReference type="GO" id="GO:0080008">
    <property type="term" value="C:Cul4-RING E3 ubiquitin ligase complex"/>
    <property type="evidence" value="ECO:0007669"/>
    <property type="project" value="TreeGrafter"/>
</dbReference>
<dbReference type="Proteomes" id="UP001652641">
    <property type="component" value="Chromosome 13"/>
</dbReference>
<keyword evidence="3" id="KW-0597">Phosphoprotein</keyword>
<evidence type="ECO:0000256" key="3">
    <source>
        <dbReference type="ARBA" id="ARBA00022553"/>
    </source>
</evidence>
<dbReference type="InterPro" id="IPR001680">
    <property type="entry name" value="WD40_rpt"/>
</dbReference>
<gene>
    <name evidence="15" type="primary">DCAF6</name>
</gene>
<evidence type="ECO:0000256" key="9">
    <source>
        <dbReference type="ARBA" id="ARBA00064504"/>
    </source>
</evidence>
<feature type="compositionally biased region" description="Polar residues" evidence="13">
    <location>
        <begin position="606"/>
        <end position="640"/>
    </location>
</feature>
<dbReference type="CTD" id="55827"/>
<evidence type="ECO:0000313" key="14">
    <source>
        <dbReference type="Proteomes" id="UP001652641"/>
    </source>
</evidence>
<evidence type="ECO:0000256" key="10">
    <source>
        <dbReference type="ARBA" id="ARBA00071150"/>
    </source>
</evidence>
<evidence type="ECO:0000256" key="12">
    <source>
        <dbReference type="ARBA" id="ARBA00075783"/>
    </source>
</evidence>
<keyword evidence="7" id="KW-0539">Nucleus</keyword>
<dbReference type="SUPFAM" id="SSF50978">
    <property type="entry name" value="WD40 repeat-like"/>
    <property type="match status" value="1"/>
</dbReference>
<dbReference type="PROSITE" id="PS50096">
    <property type="entry name" value="IQ"/>
    <property type="match status" value="1"/>
</dbReference>
<dbReference type="Pfam" id="PF00400">
    <property type="entry name" value="WD40"/>
    <property type="match status" value="3"/>
</dbReference>
<reference evidence="15" key="2">
    <citation type="submission" date="2025-08" db="UniProtKB">
        <authorList>
            <consortium name="RefSeq"/>
        </authorList>
    </citation>
    <scope>IDENTIFICATION</scope>
    <source>
        <tissue evidence="15">Cell line</tissue>
    </source>
</reference>
<feature type="compositionally biased region" description="Basic and acidic residues" evidence="13">
    <location>
        <begin position="312"/>
        <end position="334"/>
    </location>
</feature>
<dbReference type="PANTHER" id="PTHR15574">
    <property type="entry name" value="WD REPEAT DOMAIN-CONTAINING FAMILY"/>
    <property type="match status" value="1"/>
</dbReference>
<feature type="region of interest" description="Disordered" evidence="13">
    <location>
        <begin position="288"/>
        <end position="340"/>
    </location>
</feature>